<evidence type="ECO:0000313" key="4">
    <source>
        <dbReference type="EMBL" id="SVP92875.1"/>
    </source>
</evidence>
<dbReference type="PANTHER" id="PTHR22870:SF388">
    <property type="entry name" value="CLARET, ISOFORM A"/>
    <property type="match status" value="1"/>
</dbReference>
<dbReference type="VEuPathDB" id="PiroplasmaDB:TA05090"/>
<reference evidence="4" key="1">
    <citation type="submission" date="2018-07" db="EMBL/GenBank/DDBJ databases">
        <authorList>
            <person name="Quirk P.G."/>
            <person name="Krulwich T.A."/>
        </authorList>
    </citation>
    <scope>NUCLEOTIDE SEQUENCE</scope>
    <source>
        <strain evidence="4">Anand</strain>
    </source>
</reference>
<feature type="repeat" description="RCC1" evidence="2">
    <location>
        <begin position="649"/>
        <end position="698"/>
    </location>
</feature>
<feature type="repeat" description="RCC1" evidence="2">
    <location>
        <begin position="484"/>
        <end position="536"/>
    </location>
</feature>
<evidence type="ECO:0000256" key="1">
    <source>
        <dbReference type="ARBA" id="ARBA00022737"/>
    </source>
</evidence>
<dbReference type="AlphaFoldDB" id="A0A3B0MT90"/>
<dbReference type="InterPro" id="IPR000408">
    <property type="entry name" value="Reg_chr_condens"/>
</dbReference>
<feature type="domain" description="RCC1-like" evidence="3">
    <location>
        <begin position="57"/>
        <end position="354"/>
    </location>
</feature>
<feature type="repeat" description="RCC1" evidence="2">
    <location>
        <begin position="400"/>
        <end position="483"/>
    </location>
</feature>
<evidence type="ECO:0000313" key="5">
    <source>
        <dbReference type="EMBL" id="SVP93676.1"/>
    </source>
</evidence>
<feature type="repeat" description="RCC1" evidence="2">
    <location>
        <begin position="56"/>
        <end position="108"/>
    </location>
</feature>
<feature type="repeat" description="RCC1" evidence="2">
    <location>
        <begin position="294"/>
        <end position="346"/>
    </location>
</feature>
<feature type="repeat" description="RCC1" evidence="2">
    <location>
        <begin position="597"/>
        <end position="648"/>
    </location>
</feature>
<dbReference type="PRINTS" id="PR00633">
    <property type="entry name" value="RCCNDNSATION"/>
</dbReference>
<accession>A0A3B0MT90</accession>
<protein>
    <submittedName>
        <fullName evidence="4">Chromosome condensation (RCC1 homologue) protein, putative</fullName>
    </submittedName>
</protein>
<dbReference type="InterPro" id="IPR009091">
    <property type="entry name" value="RCC1/BLIP-II"/>
</dbReference>
<dbReference type="Pfam" id="PF25390">
    <property type="entry name" value="WD40_RLD"/>
    <property type="match status" value="1"/>
</dbReference>
<evidence type="ECO:0000256" key="2">
    <source>
        <dbReference type="PROSITE-ProRule" id="PRU00235"/>
    </source>
</evidence>
<dbReference type="SUPFAM" id="SSF50985">
    <property type="entry name" value="RCC1/BLIP-II"/>
    <property type="match status" value="2"/>
</dbReference>
<dbReference type="Pfam" id="PF13540">
    <property type="entry name" value="RCC1_2"/>
    <property type="match status" value="2"/>
</dbReference>
<gene>
    <name evidence="5" type="ORF">TAT_000266900</name>
    <name evidence="4" type="ORF">TAV_000267300</name>
</gene>
<dbReference type="Gene3D" id="2.130.10.30">
    <property type="entry name" value="Regulator of chromosome condensation 1/beta-lactamase-inhibitor protein II"/>
    <property type="match status" value="4"/>
</dbReference>
<organism evidence="4">
    <name type="scientific">Theileria annulata</name>
    <dbReference type="NCBI Taxonomy" id="5874"/>
    <lineage>
        <taxon>Eukaryota</taxon>
        <taxon>Sar</taxon>
        <taxon>Alveolata</taxon>
        <taxon>Apicomplexa</taxon>
        <taxon>Aconoidasida</taxon>
        <taxon>Piroplasmida</taxon>
        <taxon>Theileriidae</taxon>
        <taxon>Theileria</taxon>
    </lineage>
</organism>
<feature type="repeat" description="RCC1" evidence="2">
    <location>
        <begin position="537"/>
        <end position="586"/>
    </location>
</feature>
<dbReference type="Pfam" id="PF00415">
    <property type="entry name" value="RCC1"/>
    <property type="match status" value="3"/>
</dbReference>
<feature type="repeat" description="RCC1" evidence="2">
    <location>
        <begin position="242"/>
        <end position="293"/>
    </location>
</feature>
<dbReference type="PROSITE" id="PS00626">
    <property type="entry name" value="RCC1_2"/>
    <property type="match status" value="4"/>
</dbReference>
<feature type="repeat" description="RCC1" evidence="2">
    <location>
        <begin position="116"/>
        <end position="188"/>
    </location>
</feature>
<proteinExistence type="predicted"/>
<name>A0A3B0MT90_THEAN</name>
<dbReference type="InterPro" id="IPR058923">
    <property type="entry name" value="RCC1-like_dom"/>
</dbReference>
<dbReference type="InterPro" id="IPR051210">
    <property type="entry name" value="Ub_ligase/GEF_domain"/>
</dbReference>
<feature type="repeat" description="RCC1" evidence="2">
    <location>
        <begin position="189"/>
        <end position="241"/>
    </location>
</feature>
<feature type="repeat" description="RCC1" evidence="2">
    <location>
        <begin position="699"/>
        <end position="751"/>
    </location>
</feature>
<sequence length="759" mass="81967">MDVYEFKDEAKAIPILPQLISLGINHSLCVSRTNTFTNSSRSRKRNDEVKQTTSYLNVLSWGKVPFNCLGQGVEVNTSEFPRVIPFFSGRRVTQVSCGDYHSAVLVCSSRENMNAGTVFTFGLGNSGRLGYHIDTNSEILSQQIGTDDKDEPSWCTPVPQPVGMSIGLRNNVVTISCGSNHTLVTTVDGCMYSWGVGAYGVLGNGSVANRYIPVKVIFPYDDIFISKCAAGSRHSMALDRQGNVWSWGYGGNGRLGLGNTRSYFTPNLIEIFDTYEVFQISCGDSHSACLDRFGTVYTWGSCRGGKLGLGNILSDVLEPTVVESLKGIHIIQVSCGTGNTLALSSTGKIYQWGSTLGFNKQTDGLISHTVYLPQPVVETGFKNIFVTSGPYSFAAINIFGDLLTWGLGTGYRLGHGDSKDHVIPKFVSYLRTRMYIDNLLKTYDEAAFKVEDTVEKDSINPYDERRIQQIAVGDSHGALLTCNGTVYTWGVNNGTGYNSSSEPLENYCEPILFNHFSSKITKIACGSSHTLAVTINGLLFSWGSNENGQLGHGDLRSRVVPDSVNTIENCINVFAGIDNSGCICSVSHENMMKDEYGTLWVFGSSTCGKLGLGENMTSTVMTPREITTITGVHSLALGAMHSLALTHDGTLYASGAGSGGRLGTGDTTNAFVFVQVKTDHKFVAIAAGSSHSLAISMENDLYGWGEGKYLTLDEDFVLEPTIINTIPSSTGQAKIVAVAVAANHSLVLSQTGNVFYISI</sequence>
<keyword evidence="1" id="KW-0677">Repeat</keyword>
<dbReference type="EMBL" id="UIVS01000003">
    <property type="protein sequence ID" value="SVP92875.1"/>
    <property type="molecule type" value="Genomic_DNA"/>
</dbReference>
<dbReference type="PANTHER" id="PTHR22870">
    <property type="entry name" value="REGULATOR OF CHROMOSOME CONDENSATION"/>
    <property type="match status" value="1"/>
</dbReference>
<dbReference type="EMBL" id="UIVT01000003">
    <property type="protein sequence ID" value="SVP93676.1"/>
    <property type="molecule type" value="Genomic_DNA"/>
</dbReference>
<dbReference type="PROSITE" id="PS50012">
    <property type="entry name" value="RCC1_3"/>
    <property type="match status" value="11"/>
</dbReference>
<evidence type="ECO:0000259" key="3">
    <source>
        <dbReference type="Pfam" id="PF25390"/>
    </source>
</evidence>